<feature type="non-terminal residue" evidence="1">
    <location>
        <position position="144"/>
    </location>
</feature>
<proteinExistence type="predicted"/>
<reference evidence="1" key="1">
    <citation type="submission" date="2022-05" db="EMBL/GenBank/DDBJ databases">
        <title>Chromosome-level genome of Chaenocephalus aceratus.</title>
        <authorList>
            <person name="Park H."/>
        </authorList>
    </citation>
    <scope>NUCLEOTIDE SEQUENCE</scope>
    <source>
        <strain evidence="1">KU_202001</strain>
    </source>
</reference>
<dbReference type="Proteomes" id="UP001057452">
    <property type="component" value="Chromosome 8"/>
</dbReference>
<evidence type="ECO:0000313" key="1">
    <source>
        <dbReference type="EMBL" id="KAI4821766.1"/>
    </source>
</evidence>
<protein>
    <submittedName>
        <fullName evidence="1">Uncharacterized protein</fullName>
    </submittedName>
</protein>
<sequence>EKAAPHRTAHTYPLLPPPPLSPVTPPPLSPVTRNQQPQGAEASRVFEFDQTQGFQGMINGIRRLRWMGKERRAELSRPKETVHLNVHNLLSEAHSWLTHCSPVAPQRNSPGETDRKKSFYPGRIQWPGQKHRLVKASQRERDLQ</sequence>
<keyword evidence="2" id="KW-1185">Reference proteome</keyword>
<organism evidence="1 2">
    <name type="scientific">Chaenocephalus aceratus</name>
    <name type="common">Blackfin icefish</name>
    <name type="synonym">Chaenichthys aceratus</name>
    <dbReference type="NCBI Taxonomy" id="36190"/>
    <lineage>
        <taxon>Eukaryota</taxon>
        <taxon>Metazoa</taxon>
        <taxon>Chordata</taxon>
        <taxon>Craniata</taxon>
        <taxon>Vertebrata</taxon>
        <taxon>Euteleostomi</taxon>
        <taxon>Actinopterygii</taxon>
        <taxon>Neopterygii</taxon>
        <taxon>Teleostei</taxon>
        <taxon>Neoteleostei</taxon>
        <taxon>Acanthomorphata</taxon>
        <taxon>Eupercaria</taxon>
        <taxon>Perciformes</taxon>
        <taxon>Notothenioidei</taxon>
        <taxon>Channichthyidae</taxon>
        <taxon>Chaenocephalus</taxon>
    </lineage>
</organism>
<gene>
    <name evidence="1" type="ORF">KUCAC02_007349</name>
</gene>
<accession>A0ACB9X593</accession>
<evidence type="ECO:0000313" key="2">
    <source>
        <dbReference type="Proteomes" id="UP001057452"/>
    </source>
</evidence>
<name>A0ACB9X593_CHAAC</name>
<dbReference type="EMBL" id="CM043792">
    <property type="protein sequence ID" value="KAI4821766.1"/>
    <property type="molecule type" value="Genomic_DNA"/>
</dbReference>
<feature type="non-terminal residue" evidence="1">
    <location>
        <position position="1"/>
    </location>
</feature>
<comment type="caution">
    <text evidence="1">The sequence shown here is derived from an EMBL/GenBank/DDBJ whole genome shotgun (WGS) entry which is preliminary data.</text>
</comment>